<gene>
    <name evidence="1" type="ordered locus">Caur_1725</name>
</gene>
<name>A9WCF1_CHLAA</name>
<keyword evidence="2" id="KW-1185">Reference proteome</keyword>
<evidence type="ECO:0000313" key="1">
    <source>
        <dbReference type="EMBL" id="ABY34942.1"/>
    </source>
</evidence>
<dbReference type="EnsemblBacteria" id="ABY34942">
    <property type="protein sequence ID" value="ABY34942"/>
    <property type="gene ID" value="Caur_1725"/>
</dbReference>
<dbReference type="ESTHER" id="chlau-q3e5f6">
    <property type="family name" value="6_AlphaBeta_hydrolase"/>
</dbReference>
<dbReference type="PANTHER" id="PTHR47909">
    <property type="entry name" value="ALPHA/BETA-HYDROLASES SUPERFAMILY PROTEIN"/>
    <property type="match status" value="1"/>
</dbReference>
<sequence>MTTSVQKQPILIVGGFGSNPLLYEPLRAHLHTISGQPVFITPINRLDWAQVVVFDSYAGLLEKLDRAVNQTLAATGSDKVILVAHSAGGVLARIFLGDKPYRRRAYYGYQRISMLVTLGTPQRAIRDGRIGGLSQIRWADQNYPGAYWPDVRYVSVIGRSIFGDPDGPPPERGAYQSYRLLSGEGAQWGDGVVPLDYGLLPGSLHLIIPGLRHDPRPDRLWYGSSPAIVAVWWQAAIAFAAAPPLVISYNQEETQVKPSGYVAQRS</sequence>
<dbReference type="AlphaFoldDB" id="A9WCF1"/>
<dbReference type="PANTHER" id="PTHR47909:SF2">
    <property type="entry name" value="GPI INOSITOL-DEACYLASE"/>
    <property type="match status" value="1"/>
</dbReference>
<dbReference type="InterPro" id="IPR029058">
    <property type="entry name" value="AB_hydrolase_fold"/>
</dbReference>
<dbReference type="Proteomes" id="UP000002008">
    <property type="component" value="Chromosome"/>
</dbReference>
<dbReference type="RefSeq" id="WP_012257596.1">
    <property type="nucleotide sequence ID" value="NC_010175.1"/>
</dbReference>
<dbReference type="PATRIC" id="fig|324602.8.peg.1966"/>
<reference evidence="2" key="1">
    <citation type="journal article" date="2011" name="BMC Genomics">
        <title>Complete genome sequence of the filamentous anoxygenic phototrophic bacterium Chloroflexus aurantiacus.</title>
        <authorList>
            <person name="Tang K.H."/>
            <person name="Barry K."/>
            <person name="Chertkov O."/>
            <person name="Dalin E."/>
            <person name="Han C.S."/>
            <person name="Hauser L.J."/>
            <person name="Honchak B.M."/>
            <person name="Karbach L.E."/>
            <person name="Land M.L."/>
            <person name="Lapidus A."/>
            <person name="Larimer F.W."/>
            <person name="Mikhailova N."/>
            <person name="Pitluck S."/>
            <person name="Pierson B.K."/>
            <person name="Blankenship R.E."/>
        </authorList>
    </citation>
    <scope>NUCLEOTIDE SEQUENCE [LARGE SCALE GENOMIC DNA]</scope>
    <source>
        <strain evidence="2">ATCC 29366 / DSM 635 / J-10-fl</strain>
    </source>
</reference>
<proteinExistence type="predicted"/>
<protein>
    <submittedName>
        <fullName evidence="1">Lipase</fullName>
    </submittedName>
</protein>
<accession>A9WCF1</accession>
<organism evidence="1 2">
    <name type="scientific">Chloroflexus aurantiacus (strain ATCC 29366 / DSM 635 / J-10-fl)</name>
    <dbReference type="NCBI Taxonomy" id="324602"/>
    <lineage>
        <taxon>Bacteria</taxon>
        <taxon>Bacillati</taxon>
        <taxon>Chloroflexota</taxon>
        <taxon>Chloroflexia</taxon>
        <taxon>Chloroflexales</taxon>
        <taxon>Chloroflexineae</taxon>
        <taxon>Chloroflexaceae</taxon>
        <taxon>Chloroflexus</taxon>
    </lineage>
</organism>
<dbReference type="EMBL" id="CP000909">
    <property type="protein sequence ID" value="ABY34942.1"/>
    <property type="molecule type" value="Genomic_DNA"/>
</dbReference>
<dbReference type="eggNOG" id="COG1075">
    <property type="taxonomic scope" value="Bacteria"/>
</dbReference>
<dbReference type="InParanoid" id="A9WCF1"/>
<dbReference type="STRING" id="324602.Caur_1725"/>
<dbReference type="Gene3D" id="3.40.50.1820">
    <property type="entry name" value="alpha/beta hydrolase"/>
    <property type="match status" value="1"/>
</dbReference>
<dbReference type="HOGENOM" id="CLU_065036_1_0_0"/>
<evidence type="ECO:0000313" key="2">
    <source>
        <dbReference type="Proteomes" id="UP000002008"/>
    </source>
</evidence>
<dbReference type="KEGG" id="cau:Caur_1725"/>
<dbReference type="SUPFAM" id="SSF53474">
    <property type="entry name" value="alpha/beta-Hydrolases"/>
    <property type="match status" value="1"/>
</dbReference>